<organism evidence="1 2">
    <name type="scientific">Aspergillus arachidicola</name>
    <dbReference type="NCBI Taxonomy" id="656916"/>
    <lineage>
        <taxon>Eukaryota</taxon>
        <taxon>Fungi</taxon>
        <taxon>Dikarya</taxon>
        <taxon>Ascomycota</taxon>
        <taxon>Pezizomycotina</taxon>
        <taxon>Eurotiomycetes</taxon>
        <taxon>Eurotiomycetidae</taxon>
        <taxon>Eurotiales</taxon>
        <taxon>Aspergillaceae</taxon>
        <taxon>Aspergillus</taxon>
        <taxon>Aspergillus subgen. Circumdati</taxon>
    </lineage>
</organism>
<dbReference type="Proteomes" id="UP000231358">
    <property type="component" value="Unassembled WGS sequence"/>
</dbReference>
<gene>
    <name evidence="1" type="ORF">AARAC_011766</name>
</gene>
<evidence type="ECO:0000313" key="1">
    <source>
        <dbReference type="EMBL" id="PIG90367.1"/>
    </source>
</evidence>
<protein>
    <submittedName>
        <fullName evidence="1">Uncharacterized protein</fullName>
    </submittedName>
</protein>
<name>A0A2G7GC14_9EURO</name>
<proteinExistence type="predicted"/>
<keyword evidence="2" id="KW-1185">Reference proteome</keyword>
<comment type="caution">
    <text evidence="1">The sequence shown here is derived from an EMBL/GenBank/DDBJ whole genome shotgun (WGS) entry which is preliminary data.</text>
</comment>
<accession>A0A2G7GC14</accession>
<reference evidence="1 2" key="1">
    <citation type="submission" date="2017-05" db="EMBL/GenBank/DDBJ databases">
        <title>Genome sequence for an aflatoxigenic pathogen of Argentinian peanut, Aspergillus arachidicola.</title>
        <authorList>
            <person name="Moore G."/>
            <person name="Beltz S.B."/>
            <person name="Mack B.M."/>
        </authorList>
    </citation>
    <scope>NUCLEOTIDE SEQUENCE [LARGE SCALE GENOMIC DNA]</scope>
    <source>
        <strain evidence="1 2">CBS 117610</strain>
    </source>
</reference>
<dbReference type="EMBL" id="NEXV01000005">
    <property type="protein sequence ID" value="PIG90367.1"/>
    <property type="molecule type" value="Genomic_DNA"/>
</dbReference>
<dbReference type="AlphaFoldDB" id="A0A2G7GC14"/>
<sequence length="170" mass="18793">MTWLNRVQLIPHVPRPLRRLIRFLRGQSDELTLSDQMPSYEETSTTVVPYMNRGNVTVETHTTVWTSLHICGQDIGGTQELTTDSASDRSTLVGNTGTATKPCTLCRGLSITTAPSPSEDHFVEIQHFGELTPRDSEETIFLPNPALAEMFIGTGMSCVPHTGSVDHWPN</sequence>
<evidence type="ECO:0000313" key="2">
    <source>
        <dbReference type="Proteomes" id="UP000231358"/>
    </source>
</evidence>